<feature type="transmembrane region" description="Helical" evidence="6">
    <location>
        <begin position="47"/>
        <end position="64"/>
    </location>
</feature>
<evidence type="ECO:0000256" key="2">
    <source>
        <dbReference type="ARBA" id="ARBA00009694"/>
    </source>
</evidence>
<sequence length="126" mass="13446">MAVLLKCMVIIVGISGCFSVLFGAWLAHGGQKLPVNVQSSLATALQYQFIHTLALLATLVWLKVAKPSKVLLGASIAFVVGILCFCGTIYIKSFFELAVIGKLTPFGGISFALAWLLLALEGKNNF</sequence>
<proteinExistence type="inferred from homology"/>
<comment type="caution">
    <text evidence="7">The sequence shown here is derived from an EMBL/GenBank/DDBJ whole genome shotgun (WGS) entry which is preliminary data.</text>
</comment>
<dbReference type="AlphaFoldDB" id="A0A1Y5E566"/>
<gene>
    <name evidence="7" type="ORF">A9Q75_16370</name>
</gene>
<name>A0A1Y5E566_COLPS</name>
<evidence type="ECO:0000256" key="4">
    <source>
        <dbReference type="ARBA" id="ARBA00022989"/>
    </source>
</evidence>
<evidence type="ECO:0000313" key="7">
    <source>
        <dbReference type="EMBL" id="OUR76546.1"/>
    </source>
</evidence>
<dbReference type="PANTHER" id="PTHR43461:SF1">
    <property type="entry name" value="TRANSMEMBRANE PROTEIN 256"/>
    <property type="match status" value="1"/>
</dbReference>
<evidence type="ECO:0000256" key="5">
    <source>
        <dbReference type="ARBA" id="ARBA00023136"/>
    </source>
</evidence>
<dbReference type="InterPro" id="IPR006696">
    <property type="entry name" value="DUF423"/>
</dbReference>
<keyword evidence="3 6" id="KW-0812">Transmembrane</keyword>
<dbReference type="PANTHER" id="PTHR43461">
    <property type="entry name" value="TRANSMEMBRANE PROTEIN 256"/>
    <property type="match status" value="1"/>
</dbReference>
<feature type="transmembrane region" description="Helical" evidence="6">
    <location>
        <begin position="7"/>
        <end position="27"/>
    </location>
</feature>
<evidence type="ECO:0000256" key="3">
    <source>
        <dbReference type="ARBA" id="ARBA00022692"/>
    </source>
</evidence>
<protein>
    <recommendedName>
        <fullName evidence="9">DUF423 domain-containing protein</fullName>
    </recommendedName>
</protein>
<dbReference type="Proteomes" id="UP000243053">
    <property type="component" value="Unassembled WGS sequence"/>
</dbReference>
<reference evidence="8" key="1">
    <citation type="journal article" date="2017" name="Proc. Natl. Acad. Sci. U.S.A.">
        <title>Simulation of Deepwater Horizon oil plume reveals substrate specialization within a complex community of hydrocarbon degraders.</title>
        <authorList>
            <person name="Hu P."/>
            <person name="Dubinsky E.A."/>
            <person name="Probst A.J."/>
            <person name="Wang J."/>
            <person name="Sieber C.M.K."/>
            <person name="Tom L.M."/>
            <person name="Gardinali P."/>
            <person name="Banfield J.F."/>
            <person name="Atlas R.M."/>
            <person name="Andersen G.L."/>
        </authorList>
    </citation>
    <scope>NUCLEOTIDE SEQUENCE [LARGE SCALE GENOMIC DNA]</scope>
</reference>
<comment type="subcellular location">
    <subcellularLocation>
        <location evidence="1">Membrane</location>
        <topology evidence="1">Multi-pass membrane protein</topology>
    </subcellularLocation>
</comment>
<feature type="transmembrane region" description="Helical" evidence="6">
    <location>
        <begin position="71"/>
        <end position="91"/>
    </location>
</feature>
<comment type="similarity">
    <text evidence="2">Belongs to the UPF0382 family.</text>
</comment>
<dbReference type="PROSITE" id="PS51257">
    <property type="entry name" value="PROKAR_LIPOPROTEIN"/>
    <property type="match status" value="1"/>
</dbReference>
<keyword evidence="4 6" id="KW-1133">Transmembrane helix</keyword>
<feature type="transmembrane region" description="Helical" evidence="6">
    <location>
        <begin position="97"/>
        <end position="120"/>
    </location>
</feature>
<dbReference type="EMBL" id="MAAF01000100">
    <property type="protein sequence ID" value="OUR76546.1"/>
    <property type="molecule type" value="Genomic_DNA"/>
</dbReference>
<evidence type="ECO:0008006" key="9">
    <source>
        <dbReference type="Google" id="ProtNLM"/>
    </source>
</evidence>
<organism evidence="7 8">
    <name type="scientific">Colwellia psychrerythraea</name>
    <name type="common">Vibrio psychroerythus</name>
    <dbReference type="NCBI Taxonomy" id="28229"/>
    <lineage>
        <taxon>Bacteria</taxon>
        <taxon>Pseudomonadati</taxon>
        <taxon>Pseudomonadota</taxon>
        <taxon>Gammaproteobacteria</taxon>
        <taxon>Alteromonadales</taxon>
        <taxon>Colwelliaceae</taxon>
        <taxon>Colwellia</taxon>
    </lineage>
</organism>
<dbReference type="Pfam" id="PF04241">
    <property type="entry name" value="DUF423"/>
    <property type="match status" value="1"/>
</dbReference>
<dbReference type="GO" id="GO:0005886">
    <property type="term" value="C:plasma membrane"/>
    <property type="evidence" value="ECO:0007669"/>
    <property type="project" value="TreeGrafter"/>
</dbReference>
<evidence type="ECO:0000256" key="6">
    <source>
        <dbReference type="SAM" id="Phobius"/>
    </source>
</evidence>
<evidence type="ECO:0000256" key="1">
    <source>
        <dbReference type="ARBA" id="ARBA00004141"/>
    </source>
</evidence>
<accession>A0A1Y5E566</accession>
<evidence type="ECO:0000313" key="8">
    <source>
        <dbReference type="Proteomes" id="UP000243053"/>
    </source>
</evidence>
<keyword evidence="5 6" id="KW-0472">Membrane</keyword>